<evidence type="ECO:0000313" key="10">
    <source>
        <dbReference type="EMBL" id="KAF4949373.1"/>
    </source>
</evidence>
<reference evidence="10" key="1">
    <citation type="journal article" date="2020" name="BMC Genomics">
        <title>Correction to: Identification and distribution of gene clusters required for synthesis of sphingolipid metabolism inhibitors in diverse species of the filamentous fungus Fusarium.</title>
        <authorList>
            <person name="Kim H.S."/>
            <person name="Lohmar J.M."/>
            <person name="Busman M."/>
            <person name="Brown D.W."/>
            <person name="Naumann T.A."/>
            <person name="Divon H.H."/>
            <person name="Lysoe E."/>
            <person name="Uhlig S."/>
            <person name="Proctor R.H."/>
        </authorList>
    </citation>
    <scope>NUCLEOTIDE SEQUENCE</scope>
    <source>
        <strain evidence="10">NRRL 45417</strain>
    </source>
</reference>
<dbReference type="InterPro" id="IPR001128">
    <property type="entry name" value="Cyt_P450"/>
</dbReference>
<evidence type="ECO:0000256" key="7">
    <source>
        <dbReference type="ARBA" id="ARBA00023033"/>
    </source>
</evidence>
<evidence type="ECO:0000256" key="2">
    <source>
        <dbReference type="ARBA" id="ARBA00010617"/>
    </source>
</evidence>
<evidence type="ECO:0000256" key="1">
    <source>
        <dbReference type="ARBA" id="ARBA00001971"/>
    </source>
</evidence>
<dbReference type="AlphaFoldDB" id="A0A8H4T183"/>
<accession>A0A8H4T183</accession>
<dbReference type="InterPro" id="IPR036396">
    <property type="entry name" value="Cyt_P450_sf"/>
</dbReference>
<keyword evidence="7 9" id="KW-0503">Monooxygenase</keyword>
<evidence type="ECO:0000313" key="11">
    <source>
        <dbReference type="Proteomes" id="UP000604273"/>
    </source>
</evidence>
<keyword evidence="6 8" id="KW-0408">Iron</keyword>
<dbReference type="CDD" id="cd11065">
    <property type="entry name" value="CYP64-like"/>
    <property type="match status" value="1"/>
</dbReference>
<dbReference type="GO" id="GO:0016705">
    <property type="term" value="F:oxidoreductase activity, acting on paired donors, with incorporation or reduction of molecular oxygen"/>
    <property type="evidence" value="ECO:0007669"/>
    <property type="project" value="InterPro"/>
</dbReference>
<dbReference type="InterPro" id="IPR050364">
    <property type="entry name" value="Cytochrome_P450_fung"/>
</dbReference>
<proteinExistence type="inferred from homology"/>
<reference evidence="10" key="2">
    <citation type="submission" date="2020-05" db="EMBL/GenBank/DDBJ databases">
        <authorList>
            <person name="Kim H.-S."/>
            <person name="Proctor R.H."/>
            <person name="Brown D.W."/>
        </authorList>
    </citation>
    <scope>NUCLEOTIDE SEQUENCE</scope>
    <source>
        <strain evidence="10">NRRL 45417</strain>
    </source>
</reference>
<dbReference type="GO" id="GO:0020037">
    <property type="term" value="F:heme binding"/>
    <property type="evidence" value="ECO:0007669"/>
    <property type="project" value="InterPro"/>
</dbReference>
<evidence type="ECO:0008006" key="12">
    <source>
        <dbReference type="Google" id="ProtNLM"/>
    </source>
</evidence>
<evidence type="ECO:0000256" key="5">
    <source>
        <dbReference type="ARBA" id="ARBA00023002"/>
    </source>
</evidence>
<organism evidence="10 11">
    <name type="scientific">Fusarium gaditjirri</name>
    <dbReference type="NCBI Taxonomy" id="282569"/>
    <lineage>
        <taxon>Eukaryota</taxon>
        <taxon>Fungi</taxon>
        <taxon>Dikarya</taxon>
        <taxon>Ascomycota</taxon>
        <taxon>Pezizomycotina</taxon>
        <taxon>Sordariomycetes</taxon>
        <taxon>Hypocreomycetidae</taxon>
        <taxon>Hypocreales</taxon>
        <taxon>Nectriaceae</taxon>
        <taxon>Fusarium</taxon>
        <taxon>Fusarium nisikadoi species complex</taxon>
    </lineage>
</organism>
<evidence type="ECO:0000256" key="9">
    <source>
        <dbReference type="RuleBase" id="RU000461"/>
    </source>
</evidence>
<dbReference type="Proteomes" id="UP000604273">
    <property type="component" value="Unassembled WGS sequence"/>
</dbReference>
<dbReference type="GO" id="GO:0005506">
    <property type="term" value="F:iron ion binding"/>
    <property type="evidence" value="ECO:0007669"/>
    <property type="project" value="InterPro"/>
</dbReference>
<protein>
    <recommendedName>
        <fullName evidence="12">O-methylsterigmatocystin oxidoreductase</fullName>
    </recommendedName>
</protein>
<dbReference type="PRINTS" id="PR00385">
    <property type="entry name" value="P450"/>
</dbReference>
<name>A0A8H4T183_9HYPO</name>
<evidence type="ECO:0000256" key="6">
    <source>
        <dbReference type="ARBA" id="ARBA00023004"/>
    </source>
</evidence>
<dbReference type="EMBL" id="JABFAI010000239">
    <property type="protein sequence ID" value="KAF4949373.1"/>
    <property type="molecule type" value="Genomic_DNA"/>
</dbReference>
<dbReference type="InterPro" id="IPR017972">
    <property type="entry name" value="Cyt_P450_CS"/>
</dbReference>
<gene>
    <name evidence="10" type="ORF">FGADI_8941</name>
</gene>
<dbReference type="Gene3D" id="1.10.630.10">
    <property type="entry name" value="Cytochrome P450"/>
    <property type="match status" value="1"/>
</dbReference>
<dbReference type="SUPFAM" id="SSF48264">
    <property type="entry name" value="Cytochrome P450"/>
    <property type="match status" value="1"/>
</dbReference>
<sequence length="537" mass="61073">MLRKIKTWLDTPPKPHAEIRQGHGLVVVGHTPRQNLPPGPKPLPILGNIRDMPDGTTPEYQHWIKFKDLYGPISHVSILGQSLIILHDRDAANAILEKSSTKTSGRPQFIFGNEMCGYNQILSFKPYGKLLKQHRKLVHQQLGTKTAASRFRDIQDVESRRLLLRILESPEKLSTHIKSEASAIILKMTYGYNLEPNKPDLLALLIEQMMHNFSLAFVPMSWPVDILPILRYFPEALPGMSFKRTARDWNANMRMVVNVPYDFVKKQIAKQSHRPSYVSSLIKQYDGDMDEETDAAIKQTAAIMYAGGADTTVSSIRGFVLAMLLFPDVQRKAQQEIDSVVGTERLPQFEDRDNLPYVDALIKETLRWIPVTPMGVVHTADEDIHYKDFVIPKGASFLPATWWFLHDPAIYSDPSSFDPDRYLEPRNEPHPNFASFGFGRRVCPGRFLADESLFISISRILSTFDIKKAVDGQGKDIEPEISITPGMIGYIRDFPYHIKPRSEKYADMIGLVAVEHPWERGDARFLGEELSLDWAKV</sequence>
<dbReference type="OrthoDB" id="2789670at2759"/>
<evidence type="ECO:0000256" key="8">
    <source>
        <dbReference type="PIRSR" id="PIRSR602401-1"/>
    </source>
</evidence>
<evidence type="ECO:0000256" key="3">
    <source>
        <dbReference type="ARBA" id="ARBA00022617"/>
    </source>
</evidence>
<evidence type="ECO:0000256" key="4">
    <source>
        <dbReference type="ARBA" id="ARBA00022723"/>
    </source>
</evidence>
<dbReference type="PANTHER" id="PTHR46300:SF7">
    <property type="entry name" value="P450, PUTATIVE (EUROFUNG)-RELATED"/>
    <property type="match status" value="1"/>
</dbReference>
<keyword evidence="3 8" id="KW-0349">Heme</keyword>
<dbReference type="Pfam" id="PF00067">
    <property type="entry name" value="p450"/>
    <property type="match status" value="1"/>
</dbReference>
<feature type="binding site" description="axial binding residue" evidence="8">
    <location>
        <position position="443"/>
    </location>
    <ligand>
        <name>heme</name>
        <dbReference type="ChEBI" id="CHEBI:30413"/>
    </ligand>
    <ligandPart>
        <name>Fe</name>
        <dbReference type="ChEBI" id="CHEBI:18248"/>
    </ligandPart>
</feature>
<dbReference type="PROSITE" id="PS00086">
    <property type="entry name" value="CYTOCHROME_P450"/>
    <property type="match status" value="1"/>
</dbReference>
<keyword evidence="4 8" id="KW-0479">Metal-binding</keyword>
<comment type="similarity">
    <text evidence="2 9">Belongs to the cytochrome P450 family.</text>
</comment>
<comment type="caution">
    <text evidence="10">The sequence shown here is derived from an EMBL/GenBank/DDBJ whole genome shotgun (WGS) entry which is preliminary data.</text>
</comment>
<keyword evidence="11" id="KW-1185">Reference proteome</keyword>
<dbReference type="GO" id="GO:0004497">
    <property type="term" value="F:monooxygenase activity"/>
    <property type="evidence" value="ECO:0007669"/>
    <property type="project" value="UniProtKB-KW"/>
</dbReference>
<dbReference type="PRINTS" id="PR00463">
    <property type="entry name" value="EP450I"/>
</dbReference>
<dbReference type="PANTHER" id="PTHR46300">
    <property type="entry name" value="P450, PUTATIVE (EUROFUNG)-RELATED-RELATED"/>
    <property type="match status" value="1"/>
</dbReference>
<comment type="cofactor">
    <cofactor evidence="1 8">
        <name>heme</name>
        <dbReference type="ChEBI" id="CHEBI:30413"/>
    </cofactor>
</comment>
<keyword evidence="5 9" id="KW-0560">Oxidoreductase</keyword>
<dbReference type="InterPro" id="IPR002401">
    <property type="entry name" value="Cyt_P450_E_grp-I"/>
</dbReference>